<accession>A0ABW8SSV9</accession>
<dbReference type="InterPro" id="IPR003346">
    <property type="entry name" value="Transposase_20"/>
</dbReference>
<comment type="caution">
    <text evidence="3">The sequence shown here is derived from an EMBL/GenBank/DDBJ whole genome shotgun (WGS) entry which is preliminary data.</text>
</comment>
<name>A0ABW8SSV9_9CLOT</name>
<gene>
    <name evidence="3" type="ORF">ACJDU8_25440</name>
</gene>
<dbReference type="InterPro" id="IPR002525">
    <property type="entry name" value="Transp_IS110-like_N"/>
</dbReference>
<organism evidence="3 4">
    <name type="scientific">Candidatus Clostridium eludens</name>
    <dbReference type="NCBI Taxonomy" id="3381663"/>
    <lineage>
        <taxon>Bacteria</taxon>
        <taxon>Bacillati</taxon>
        <taxon>Bacillota</taxon>
        <taxon>Clostridia</taxon>
        <taxon>Eubacteriales</taxon>
        <taxon>Clostridiaceae</taxon>
        <taxon>Clostridium</taxon>
    </lineage>
</organism>
<feature type="domain" description="Transposase IS116/IS110/IS902 C-terminal" evidence="2">
    <location>
        <begin position="290"/>
        <end position="365"/>
    </location>
</feature>
<dbReference type="Proteomes" id="UP001623660">
    <property type="component" value="Unassembled WGS sequence"/>
</dbReference>
<dbReference type="NCBIfam" id="NF033542">
    <property type="entry name" value="transpos_IS110"/>
    <property type="match status" value="1"/>
</dbReference>
<evidence type="ECO:0000259" key="1">
    <source>
        <dbReference type="Pfam" id="PF01548"/>
    </source>
</evidence>
<dbReference type="InterPro" id="IPR047650">
    <property type="entry name" value="Transpos_IS110"/>
</dbReference>
<sequence>METITNDFRRYMMISVGIDVSKGKSTVCILKPYGEIVSAAFEVNHTEKELSELAIMLLRFEDEVKVILEATGVYHLPILSYLQERGIFVTVINPFEMKQYRNQGLRTVKTDKKDSMTIANYGIDFWFRLKNYEMNEGVYQELKILGRQYSHYMRMKIESVQSLTHLLDYTMPGIKGLLKGWNEVNGKDKLSDFVDEYWHFDNITKKTEEQFVNSYLKWAQKKGYQQSQDKAIKIYSLAKEGIPTLPADMPSTKMMLQQAVSVLRQVNTTLMIILTQMKELAKTLPEYPVVRAMGGVGDVLAPKLIAEIGDARRFHSSKALIAYAGIDAPPYQSGKFTGTNRKISKRGSSILRKIGYETMRVLKTHVAPDDDAVYWYILKKEAEGKPKRVAKIAGLNKFLRIYYARVMEVYQ</sequence>
<dbReference type="EMBL" id="JBJHZX010000117">
    <property type="protein sequence ID" value="MFL0198866.1"/>
    <property type="molecule type" value="Genomic_DNA"/>
</dbReference>
<feature type="domain" description="Transposase IS110-like N-terminal" evidence="1">
    <location>
        <begin position="16"/>
        <end position="172"/>
    </location>
</feature>
<keyword evidence="4" id="KW-1185">Reference proteome</keyword>
<dbReference type="Pfam" id="PF01548">
    <property type="entry name" value="DEDD_Tnp_IS110"/>
    <property type="match status" value="1"/>
</dbReference>
<protein>
    <submittedName>
        <fullName evidence="3">IS110 family transposase</fullName>
    </submittedName>
</protein>
<dbReference type="PANTHER" id="PTHR33055">
    <property type="entry name" value="TRANSPOSASE FOR INSERTION SEQUENCE ELEMENT IS1111A"/>
    <property type="match status" value="1"/>
</dbReference>
<evidence type="ECO:0000259" key="2">
    <source>
        <dbReference type="Pfam" id="PF02371"/>
    </source>
</evidence>
<dbReference type="Pfam" id="PF02371">
    <property type="entry name" value="Transposase_20"/>
    <property type="match status" value="1"/>
</dbReference>
<proteinExistence type="predicted"/>
<reference evidence="3 4" key="1">
    <citation type="submission" date="2024-11" db="EMBL/GenBank/DDBJ databases">
        <authorList>
            <person name="Heng Y.C."/>
            <person name="Lim A.C.H."/>
            <person name="Lee J.K.Y."/>
            <person name="Kittelmann S."/>
        </authorList>
    </citation>
    <scope>NUCLEOTIDE SEQUENCE [LARGE SCALE GENOMIC DNA]</scope>
    <source>
        <strain evidence="3 4">WILCCON 0269</strain>
    </source>
</reference>
<evidence type="ECO:0000313" key="3">
    <source>
        <dbReference type="EMBL" id="MFL0198866.1"/>
    </source>
</evidence>
<evidence type="ECO:0000313" key="4">
    <source>
        <dbReference type="Proteomes" id="UP001623660"/>
    </source>
</evidence>